<protein>
    <submittedName>
        <fullName evidence="1">Uncharacterized protein</fullName>
    </submittedName>
</protein>
<feature type="non-terminal residue" evidence="1">
    <location>
        <position position="1"/>
    </location>
</feature>
<dbReference type="Proteomes" id="UP001066276">
    <property type="component" value="Chromosome 3_1"/>
</dbReference>
<gene>
    <name evidence="1" type="ORF">NDU88_002350</name>
</gene>
<dbReference type="AlphaFoldDB" id="A0AAV7UCW8"/>
<accession>A0AAV7UCW8</accession>
<name>A0AAV7UCW8_PLEWA</name>
<sequence>LRVPVQPDREVLLKGGQTLLQERLLPVSAAGAYRPSMLCCSVHAPPVSLLPCPCP</sequence>
<keyword evidence="2" id="KW-1185">Reference proteome</keyword>
<evidence type="ECO:0000313" key="2">
    <source>
        <dbReference type="Proteomes" id="UP001066276"/>
    </source>
</evidence>
<reference evidence="1" key="1">
    <citation type="journal article" date="2022" name="bioRxiv">
        <title>Sequencing and chromosome-scale assembly of the giantPleurodeles waltlgenome.</title>
        <authorList>
            <person name="Brown T."/>
            <person name="Elewa A."/>
            <person name="Iarovenko S."/>
            <person name="Subramanian E."/>
            <person name="Araus A.J."/>
            <person name="Petzold A."/>
            <person name="Susuki M."/>
            <person name="Suzuki K.-i.T."/>
            <person name="Hayashi T."/>
            <person name="Toyoda A."/>
            <person name="Oliveira C."/>
            <person name="Osipova E."/>
            <person name="Leigh N.D."/>
            <person name="Simon A."/>
            <person name="Yun M.H."/>
        </authorList>
    </citation>
    <scope>NUCLEOTIDE SEQUENCE</scope>
    <source>
        <strain evidence="1">20211129_DDA</strain>
        <tissue evidence="1">Liver</tissue>
    </source>
</reference>
<dbReference type="EMBL" id="JANPWB010000005">
    <property type="protein sequence ID" value="KAJ1185558.1"/>
    <property type="molecule type" value="Genomic_DNA"/>
</dbReference>
<evidence type="ECO:0000313" key="1">
    <source>
        <dbReference type="EMBL" id="KAJ1185558.1"/>
    </source>
</evidence>
<organism evidence="1 2">
    <name type="scientific">Pleurodeles waltl</name>
    <name type="common">Iberian ribbed newt</name>
    <dbReference type="NCBI Taxonomy" id="8319"/>
    <lineage>
        <taxon>Eukaryota</taxon>
        <taxon>Metazoa</taxon>
        <taxon>Chordata</taxon>
        <taxon>Craniata</taxon>
        <taxon>Vertebrata</taxon>
        <taxon>Euteleostomi</taxon>
        <taxon>Amphibia</taxon>
        <taxon>Batrachia</taxon>
        <taxon>Caudata</taxon>
        <taxon>Salamandroidea</taxon>
        <taxon>Salamandridae</taxon>
        <taxon>Pleurodelinae</taxon>
        <taxon>Pleurodeles</taxon>
    </lineage>
</organism>
<feature type="non-terminal residue" evidence="1">
    <location>
        <position position="55"/>
    </location>
</feature>
<proteinExistence type="predicted"/>
<comment type="caution">
    <text evidence="1">The sequence shown here is derived from an EMBL/GenBank/DDBJ whole genome shotgun (WGS) entry which is preliminary data.</text>
</comment>